<evidence type="ECO:0000313" key="2">
    <source>
        <dbReference type="Proteomes" id="UP000325289"/>
    </source>
</evidence>
<dbReference type="EMBL" id="FOMS01000028">
    <property type="protein sequence ID" value="SFE94458.1"/>
    <property type="molecule type" value="Genomic_DNA"/>
</dbReference>
<dbReference type="AlphaFoldDB" id="A0A1I2EPS4"/>
<name>A0A1I2EPS4_9RHOB</name>
<keyword evidence="1" id="KW-0808">Transferase</keyword>
<keyword evidence="2" id="KW-1185">Reference proteome</keyword>
<proteinExistence type="predicted"/>
<accession>A0A1I2EPS4</accession>
<dbReference type="OrthoDB" id="9771846at2"/>
<gene>
    <name evidence="1" type="ORF">SAMN04515678_1285</name>
</gene>
<evidence type="ECO:0000313" key="1">
    <source>
        <dbReference type="EMBL" id="SFE94458.1"/>
    </source>
</evidence>
<dbReference type="InterPro" id="IPR021466">
    <property type="entry name" value="Put_rhamnosyl_transferase"/>
</dbReference>
<dbReference type="RefSeq" id="WP_149759034.1">
    <property type="nucleotide sequence ID" value="NZ_FOMS01000028.1"/>
</dbReference>
<protein>
    <submittedName>
        <fullName evidence="1">Rhamnosyl transferase</fullName>
    </submittedName>
</protein>
<organism evidence="1 2">
    <name type="scientific">Roseivivax sediminis</name>
    <dbReference type="NCBI Taxonomy" id="936889"/>
    <lineage>
        <taxon>Bacteria</taxon>
        <taxon>Pseudomonadati</taxon>
        <taxon>Pseudomonadota</taxon>
        <taxon>Alphaproteobacteria</taxon>
        <taxon>Rhodobacterales</taxon>
        <taxon>Roseobacteraceae</taxon>
        <taxon>Roseivivax</taxon>
    </lineage>
</organism>
<reference evidence="1 2" key="1">
    <citation type="submission" date="2016-10" db="EMBL/GenBank/DDBJ databases">
        <authorList>
            <person name="Varghese N."/>
            <person name="Submissions S."/>
        </authorList>
    </citation>
    <scope>NUCLEOTIDE SEQUENCE [LARGE SCALE GENOMIC DNA]</scope>
    <source>
        <strain evidence="2">YIM D21,KCTC 23444,ACCC 10710</strain>
    </source>
</reference>
<dbReference type="Pfam" id="PF11316">
    <property type="entry name" value="Rhamno_transf"/>
    <property type="match status" value="1"/>
</dbReference>
<sequence>MQIIGFCRFSYPAEGGFQVEHASVEDRIAYLYAPERLEERFRHFEAICLPGLMAQTDPDFTFVILVGDAMPDAARVRLEALVKGMPQARIVARPPGPHRAVCQEALNDARDYVAAPCLQFRHDDDDAVAVDFVETLRQAAADVAPLLARHRLVAFDWHDGYVARPGAHGLAAEEVHHPYWGVAQAVAVQGGVRQSIMNFGHQKLPRFMPTLTFSGRAMYVRGHNDHNDSRQKAHVKPVALPRLDATGEARFRDLFAIDADHVRRIFSG</sequence>
<dbReference type="Proteomes" id="UP000325289">
    <property type="component" value="Unassembled WGS sequence"/>
</dbReference>
<dbReference type="GO" id="GO:0016740">
    <property type="term" value="F:transferase activity"/>
    <property type="evidence" value="ECO:0007669"/>
    <property type="project" value="UniProtKB-KW"/>
</dbReference>